<dbReference type="Pfam" id="PF13561">
    <property type="entry name" value="adh_short_C2"/>
    <property type="match status" value="1"/>
</dbReference>
<protein>
    <submittedName>
        <fullName evidence="4">SDR family oxidoreductase</fullName>
    </submittedName>
</protein>
<evidence type="ECO:0000313" key="5">
    <source>
        <dbReference type="Proteomes" id="UP000380867"/>
    </source>
</evidence>
<accession>A0A5M4FD86</accession>
<dbReference type="Proteomes" id="UP000380867">
    <property type="component" value="Unassembled WGS sequence"/>
</dbReference>
<evidence type="ECO:0000259" key="3">
    <source>
        <dbReference type="SMART" id="SM00822"/>
    </source>
</evidence>
<dbReference type="PANTHER" id="PTHR43639">
    <property type="entry name" value="OXIDOREDUCTASE, SHORT-CHAIN DEHYDROGENASE/REDUCTASE FAMILY (AFU_ORTHOLOGUE AFUA_5G02870)"/>
    <property type="match status" value="1"/>
</dbReference>
<evidence type="ECO:0000313" key="4">
    <source>
        <dbReference type="EMBL" id="KAA1395880.1"/>
    </source>
</evidence>
<dbReference type="PROSITE" id="PS00061">
    <property type="entry name" value="ADH_SHORT"/>
    <property type="match status" value="1"/>
</dbReference>
<feature type="domain" description="Ketoreductase" evidence="3">
    <location>
        <begin position="11"/>
        <end position="192"/>
    </location>
</feature>
<dbReference type="GO" id="GO:0016491">
    <property type="term" value="F:oxidoreductase activity"/>
    <property type="evidence" value="ECO:0007669"/>
    <property type="project" value="UniProtKB-KW"/>
</dbReference>
<dbReference type="PANTHER" id="PTHR43639:SF1">
    <property type="entry name" value="SHORT-CHAIN DEHYDROGENASE_REDUCTASE FAMILY PROTEIN"/>
    <property type="match status" value="1"/>
</dbReference>
<proteinExistence type="inferred from homology"/>
<gene>
    <name evidence="4" type="ORF">ESP70_017260</name>
</gene>
<dbReference type="NCBIfam" id="NF005873">
    <property type="entry name" value="PRK07814.1"/>
    <property type="match status" value="1"/>
</dbReference>
<dbReference type="PRINTS" id="PR00080">
    <property type="entry name" value="SDRFAMILY"/>
</dbReference>
<dbReference type="InterPro" id="IPR020904">
    <property type="entry name" value="Sc_DH/Rdtase_CS"/>
</dbReference>
<evidence type="ECO:0000256" key="1">
    <source>
        <dbReference type="ARBA" id="ARBA00006484"/>
    </source>
</evidence>
<reference evidence="4" key="1">
    <citation type="submission" date="2019-09" db="EMBL/GenBank/DDBJ databases">
        <authorList>
            <person name="Li J."/>
        </authorList>
    </citation>
    <scope>NUCLEOTIDE SEQUENCE [LARGE SCALE GENOMIC DNA]</scope>
    <source>
        <strain evidence="4">JCM 14732</strain>
    </source>
</reference>
<dbReference type="SUPFAM" id="SSF51735">
    <property type="entry name" value="NAD(P)-binding Rossmann-fold domains"/>
    <property type="match status" value="1"/>
</dbReference>
<dbReference type="PRINTS" id="PR00081">
    <property type="entry name" value="GDHRDH"/>
</dbReference>
<sequence length="266" mass="27386">MVLERFRLDDRVAVVTGAGRGIGAASALALAEAGADVVLAARTEDQLREVAAQVEALGRKALVVAADLSDLDQVAALAQTTVDAFGQLDVVVNNVGGSMPKEFVRTNVAALEGAFHFNVSTAHALTRAALPRLLKSEGGAVVNISSVMGRVSGRGYLAYGTAKAALAHWTRLAARDLAPRVRVNAIAVGSVATSALEIVTGDEGLTAQMEANTPLRRIGEPDDIAATVLFLASPAGGYLTGKVLEVDGGIDQPNLDMALPDLGVPE</sequence>
<dbReference type="AlphaFoldDB" id="A0A5M4FD86"/>
<dbReference type="NCBIfam" id="NF005559">
    <property type="entry name" value="PRK07231.1"/>
    <property type="match status" value="1"/>
</dbReference>
<keyword evidence="5" id="KW-1185">Reference proteome</keyword>
<dbReference type="Gene3D" id="3.40.50.720">
    <property type="entry name" value="NAD(P)-binding Rossmann-like Domain"/>
    <property type="match status" value="1"/>
</dbReference>
<dbReference type="InterPro" id="IPR036291">
    <property type="entry name" value="NAD(P)-bd_dom_sf"/>
</dbReference>
<dbReference type="CDD" id="cd05233">
    <property type="entry name" value="SDR_c"/>
    <property type="match status" value="1"/>
</dbReference>
<dbReference type="EMBL" id="SDPQ02000003">
    <property type="protein sequence ID" value="KAA1395880.1"/>
    <property type="molecule type" value="Genomic_DNA"/>
</dbReference>
<dbReference type="SMART" id="SM00822">
    <property type="entry name" value="PKS_KR"/>
    <property type="match status" value="1"/>
</dbReference>
<comment type="caution">
    <text evidence="4">The sequence shown here is derived from an EMBL/GenBank/DDBJ whole genome shotgun (WGS) entry which is preliminary data.</text>
</comment>
<dbReference type="InterPro" id="IPR002347">
    <property type="entry name" value="SDR_fam"/>
</dbReference>
<keyword evidence="2" id="KW-0560">Oxidoreductase</keyword>
<dbReference type="OrthoDB" id="517007at2"/>
<name>A0A5M4FD86_9ACTN</name>
<comment type="similarity">
    <text evidence="1">Belongs to the short-chain dehydrogenases/reductases (SDR) family.</text>
</comment>
<dbReference type="FunFam" id="3.40.50.720:FF:000084">
    <property type="entry name" value="Short-chain dehydrogenase reductase"/>
    <property type="match status" value="1"/>
</dbReference>
<dbReference type="RefSeq" id="WP_149690529.1">
    <property type="nucleotide sequence ID" value="NZ_SDPQ02000003.1"/>
</dbReference>
<evidence type="ECO:0000256" key="2">
    <source>
        <dbReference type="ARBA" id="ARBA00023002"/>
    </source>
</evidence>
<dbReference type="InterPro" id="IPR057326">
    <property type="entry name" value="KR_dom"/>
</dbReference>
<organism evidence="4 5">
    <name type="scientific">Aeromicrobium ginsengisoli</name>
    <dbReference type="NCBI Taxonomy" id="363867"/>
    <lineage>
        <taxon>Bacteria</taxon>
        <taxon>Bacillati</taxon>
        <taxon>Actinomycetota</taxon>
        <taxon>Actinomycetes</taxon>
        <taxon>Propionibacteriales</taxon>
        <taxon>Nocardioidaceae</taxon>
        <taxon>Aeromicrobium</taxon>
    </lineage>
</organism>